<evidence type="ECO:0000256" key="13">
    <source>
        <dbReference type="ARBA" id="ARBA00023285"/>
    </source>
</evidence>
<keyword evidence="10 16" id="KW-0862">Zinc</keyword>
<evidence type="ECO:0000256" key="15">
    <source>
        <dbReference type="ARBA" id="ARBA00051301"/>
    </source>
</evidence>
<dbReference type="GO" id="GO:0019877">
    <property type="term" value="P:diaminopimelate biosynthetic process"/>
    <property type="evidence" value="ECO:0007669"/>
    <property type="project" value="UniProtKB-UniRule"/>
</dbReference>
<evidence type="ECO:0000256" key="10">
    <source>
        <dbReference type="ARBA" id="ARBA00022833"/>
    </source>
</evidence>
<sequence>MYTEVLNLTKKLVDIPSISPKDLGCQEILIKRLKLLGFNIERMNFKDTNNFWAWRGYGKTITFLGHTDVVPEGDIFSWKTSPFISTISNGILYGRGAVDMKGSIAAMLVAVENFIKNNPNHKGRISFLITSDEESTGKYGTKKVVSILEKRGEKFNYCLVGEPTCENILGDCIKNGRRGSLSADLTIYGVQGHVAYPNLASNPIHLSAPFLVELSTLSLDKGNDFFDPTIIQISKVFSENNYTTNMIPGKLKVFFNIRFSSLITKKMIINSIKCLLHKYSIKYSISWICHAKPFISLPGTFCKILSNCIYEYTHIIPTFKTNGGTSDGRFIFHLSDETVEFGLLNSTIHKVNECVNLVDLLKLKNIYFNILNKLFL</sequence>
<evidence type="ECO:0000313" key="19">
    <source>
        <dbReference type="Proteomes" id="UP000294344"/>
    </source>
</evidence>
<feature type="active site" evidence="16">
    <location>
        <position position="68"/>
    </location>
</feature>
<dbReference type="InterPro" id="IPR011650">
    <property type="entry name" value="Peptidase_M20_dimer"/>
</dbReference>
<gene>
    <name evidence="16 18" type="primary">dapE</name>
    <name evidence="18" type="ORF">BUCICURV3402_065</name>
</gene>
<dbReference type="InterPro" id="IPR050072">
    <property type="entry name" value="Peptidase_M20A"/>
</dbReference>
<evidence type="ECO:0000256" key="1">
    <source>
        <dbReference type="ARBA" id="ARBA00001941"/>
    </source>
</evidence>
<dbReference type="OrthoDB" id="9809784at2"/>
<dbReference type="GO" id="GO:0050897">
    <property type="term" value="F:cobalt ion binding"/>
    <property type="evidence" value="ECO:0007669"/>
    <property type="project" value="UniProtKB-UniRule"/>
</dbReference>
<dbReference type="SUPFAM" id="SSF55031">
    <property type="entry name" value="Bacterial exopeptidase dimerisation domain"/>
    <property type="match status" value="1"/>
</dbReference>
<dbReference type="InterPro" id="IPR036264">
    <property type="entry name" value="Bact_exopeptidase_dim_dom"/>
</dbReference>
<evidence type="ECO:0000256" key="8">
    <source>
        <dbReference type="ARBA" id="ARBA00022723"/>
    </source>
</evidence>
<dbReference type="Pfam" id="PF01546">
    <property type="entry name" value="Peptidase_M20"/>
    <property type="match status" value="1"/>
</dbReference>
<dbReference type="PANTHER" id="PTHR43808:SF31">
    <property type="entry name" value="N-ACETYL-L-CITRULLINE DEACETYLASE"/>
    <property type="match status" value="1"/>
</dbReference>
<evidence type="ECO:0000256" key="9">
    <source>
        <dbReference type="ARBA" id="ARBA00022801"/>
    </source>
</evidence>
<dbReference type="GO" id="GO:0006526">
    <property type="term" value="P:L-arginine biosynthetic process"/>
    <property type="evidence" value="ECO:0007669"/>
    <property type="project" value="TreeGrafter"/>
</dbReference>
<evidence type="ECO:0000256" key="2">
    <source>
        <dbReference type="ARBA" id="ARBA00005130"/>
    </source>
</evidence>
<evidence type="ECO:0000256" key="7">
    <source>
        <dbReference type="ARBA" id="ARBA00022605"/>
    </source>
</evidence>
<feature type="binding site" evidence="16">
    <location>
        <position position="134"/>
    </location>
    <ligand>
        <name>Zn(2+)</name>
        <dbReference type="ChEBI" id="CHEBI:29105"/>
        <label>2</label>
    </ligand>
</feature>
<dbReference type="NCBIfam" id="TIGR01246">
    <property type="entry name" value="dapE_proteo"/>
    <property type="match status" value="1"/>
</dbReference>
<keyword evidence="12 16" id="KW-0457">Lysine biosynthesis</keyword>
<keyword evidence="7 16" id="KW-0028">Amino-acid biosynthesis</keyword>
<dbReference type="AlphaFoldDB" id="A0A451D693"/>
<dbReference type="CDD" id="cd03891">
    <property type="entry name" value="M20_DapE_proteobac"/>
    <property type="match status" value="1"/>
</dbReference>
<evidence type="ECO:0000256" key="6">
    <source>
        <dbReference type="ARBA" id="ARBA00022391"/>
    </source>
</evidence>
<feature type="binding site" evidence="16">
    <location>
        <position position="162"/>
    </location>
    <ligand>
        <name>Zn(2+)</name>
        <dbReference type="ChEBI" id="CHEBI:29105"/>
        <label>1</label>
    </ligand>
</feature>
<keyword evidence="13 16" id="KW-0170">Cobalt</keyword>
<dbReference type="RefSeq" id="WP_154029127.1">
    <property type="nucleotide sequence ID" value="NZ_LR217710.1"/>
</dbReference>
<dbReference type="NCBIfam" id="NF009557">
    <property type="entry name" value="PRK13009.1"/>
    <property type="match status" value="1"/>
</dbReference>
<reference evidence="18 19" key="1">
    <citation type="submission" date="2019-02" db="EMBL/GenBank/DDBJ databases">
        <authorList>
            <person name="Manzano-Marin A."/>
            <person name="Manzano-Marin A."/>
        </authorList>
    </citation>
    <scope>NUCLEOTIDE SEQUENCE [LARGE SCALE GENOMIC DNA]</scope>
    <source>
        <strain evidence="18 19">BuCicurvipes</strain>
    </source>
</reference>
<dbReference type="Gene3D" id="3.40.630.10">
    <property type="entry name" value="Zn peptidases"/>
    <property type="match status" value="2"/>
</dbReference>
<comment type="catalytic activity">
    <reaction evidence="15 16">
        <text>N-succinyl-(2S,6S)-2,6-diaminopimelate + H2O = (2S,6S)-2,6-diaminopimelate + succinate</text>
        <dbReference type="Rhea" id="RHEA:22608"/>
        <dbReference type="ChEBI" id="CHEBI:15377"/>
        <dbReference type="ChEBI" id="CHEBI:30031"/>
        <dbReference type="ChEBI" id="CHEBI:57609"/>
        <dbReference type="ChEBI" id="CHEBI:58087"/>
        <dbReference type="EC" id="3.5.1.18"/>
    </reaction>
</comment>
<dbReference type="SUPFAM" id="SSF53187">
    <property type="entry name" value="Zn-dependent exopeptidases"/>
    <property type="match status" value="1"/>
</dbReference>
<evidence type="ECO:0000259" key="17">
    <source>
        <dbReference type="Pfam" id="PF07687"/>
    </source>
</evidence>
<dbReference type="InterPro" id="IPR005941">
    <property type="entry name" value="DapE_proteobac"/>
</dbReference>
<feature type="domain" description="Peptidase M20 dimerisation" evidence="17">
    <location>
        <begin position="175"/>
        <end position="278"/>
    </location>
</feature>
<comment type="cofactor">
    <cofactor evidence="16">
        <name>Zn(2+)</name>
        <dbReference type="ChEBI" id="CHEBI:29105"/>
    </cofactor>
    <cofactor evidence="16">
        <name>Co(2+)</name>
        <dbReference type="ChEBI" id="CHEBI:48828"/>
    </cofactor>
    <text evidence="16">Binds 2 Zn(2+) or Co(2+) ions per subunit.</text>
</comment>
<dbReference type="GO" id="GO:0009089">
    <property type="term" value="P:lysine biosynthetic process via diaminopimelate"/>
    <property type="evidence" value="ECO:0007669"/>
    <property type="project" value="UniProtKB-UniRule"/>
</dbReference>
<feature type="binding site" evidence="16">
    <location>
        <position position="66"/>
    </location>
    <ligand>
        <name>Zn(2+)</name>
        <dbReference type="ChEBI" id="CHEBI:29105"/>
        <label>1</label>
    </ligand>
</feature>
<dbReference type="Proteomes" id="UP000294344">
    <property type="component" value="Chromosome"/>
</dbReference>
<evidence type="ECO:0000256" key="16">
    <source>
        <dbReference type="HAMAP-Rule" id="MF_01690"/>
    </source>
</evidence>
<dbReference type="GO" id="GO:0009014">
    <property type="term" value="F:succinyl-diaminopimelate desuccinylase activity"/>
    <property type="evidence" value="ECO:0007669"/>
    <property type="project" value="UniProtKB-UniRule"/>
</dbReference>
<evidence type="ECO:0000256" key="14">
    <source>
        <dbReference type="ARBA" id="ARBA00031891"/>
    </source>
</evidence>
<dbReference type="EC" id="3.5.1.18" evidence="5 16"/>
<evidence type="ECO:0000256" key="4">
    <source>
        <dbReference type="ARBA" id="ARBA00011738"/>
    </source>
</evidence>
<comment type="cofactor">
    <cofactor evidence="1">
        <name>Co(2+)</name>
        <dbReference type="ChEBI" id="CHEBI:48828"/>
    </cofactor>
</comment>
<feature type="binding site" evidence="16">
    <location>
        <position position="349"/>
    </location>
    <ligand>
        <name>Zn(2+)</name>
        <dbReference type="ChEBI" id="CHEBI:29105"/>
        <label>2</label>
    </ligand>
</feature>
<dbReference type="PROSITE" id="PS00759">
    <property type="entry name" value="ARGE_DAPE_CPG2_2"/>
    <property type="match status" value="1"/>
</dbReference>
<evidence type="ECO:0000256" key="3">
    <source>
        <dbReference type="ARBA" id="ARBA00006746"/>
    </source>
</evidence>
<feature type="binding site" evidence="16">
    <location>
        <position position="99"/>
    </location>
    <ligand>
        <name>Zn(2+)</name>
        <dbReference type="ChEBI" id="CHEBI:29105"/>
        <label>2</label>
    </ligand>
</feature>
<proteinExistence type="inferred from homology"/>
<dbReference type="PANTHER" id="PTHR43808">
    <property type="entry name" value="ACETYLORNITHINE DEACETYLASE"/>
    <property type="match status" value="1"/>
</dbReference>
<dbReference type="EMBL" id="LR217710">
    <property type="protein sequence ID" value="VFP81361.1"/>
    <property type="molecule type" value="Genomic_DNA"/>
</dbReference>
<evidence type="ECO:0000256" key="11">
    <source>
        <dbReference type="ARBA" id="ARBA00022915"/>
    </source>
</evidence>
<dbReference type="UniPathway" id="UPA00034">
    <property type="reaction ID" value="UER00021"/>
</dbReference>
<keyword evidence="9 16" id="KW-0378">Hydrolase</keyword>
<evidence type="ECO:0000256" key="12">
    <source>
        <dbReference type="ARBA" id="ARBA00023154"/>
    </source>
</evidence>
<comment type="subunit">
    <text evidence="4 16">Homodimer.</text>
</comment>
<evidence type="ECO:0000256" key="5">
    <source>
        <dbReference type="ARBA" id="ARBA00011921"/>
    </source>
</evidence>
<dbReference type="HAMAP" id="MF_01690">
    <property type="entry name" value="DapE"/>
    <property type="match status" value="1"/>
</dbReference>
<dbReference type="GO" id="GO:0008777">
    <property type="term" value="F:acetylornithine deacetylase activity"/>
    <property type="evidence" value="ECO:0007669"/>
    <property type="project" value="TreeGrafter"/>
</dbReference>
<dbReference type="InterPro" id="IPR002933">
    <property type="entry name" value="Peptidase_M20"/>
</dbReference>
<accession>A0A451D693</accession>
<dbReference type="GO" id="GO:0008270">
    <property type="term" value="F:zinc ion binding"/>
    <property type="evidence" value="ECO:0007669"/>
    <property type="project" value="UniProtKB-UniRule"/>
</dbReference>
<keyword evidence="11 16" id="KW-0220">Diaminopimelate biosynthesis</keyword>
<dbReference type="InterPro" id="IPR001261">
    <property type="entry name" value="ArgE/DapE_CS"/>
</dbReference>
<comment type="pathway">
    <text evidence="2 16">Amino-acid biosynthesis; L-lysine biosynthesis via DAP pathway; LL-2,6-diaminopimelate from (S)-tetrahydrodipicolinate (succinylase route): step 3/3.</text>
</comment>
<keyword evidence="8 16" id="KW-0479">Metal-binding</keyword>
<protein>
    <recommendedName>
        <fullName evidence="6 16">Succinyl-diaminopimelate desuccinylase</fullName>
        <shortName evidence="16">SDAP desuccinylase</shortName>
        <ecNumber evidence="5 16">3.5.1.18</ecNumber>
    </recommendedName>
    <alternativeName>
        <fullName evidence="14 16">N-succinyl-LL-2,6-diaminoheptanedioate amidohydrolase</fullName>
    </alternativeName>
</protein>
<organism evidence="18 19">
    <name type="scientific">Buchnera aphidicola</name>
    <name type="common">Cinara curvipes</name>
    <dbReference type="NCBI Taxonomy" id="2518975"/>
    <lineage>
        <taxon>Bacteria</taxon>
        <taxon>Pseudomonadati</taxon>
        <taxon>Pseudomonadota</taxon>
        <taxon>Gammaproteobacteria</taxon>
        <taxon>Enterobacterales</taxon>
        <taxon>Erwiniaceae</taxon>
        <taxon>Buchnera</taxon>
    </lineage>
</organism>
<comment type="function">
    <text evidence="16">Catalyzes the hydrolysis of N-succinyl-L,L-diaminopimelic acid (SDAP), forming succinate and LL-2,6-diaminopimelate (DAP), an intermediate involved in the bacterial biosynthesis of lysine and meso-diaminopimelic acid, an essential component of bacterial cell walls.</text>
</comment>
<comment type="similarity">
    <text evidence="3 16">Belongs to the peptidase M20A family. DapE subfamily.</text>
</comment>
<evidence type="ECO:0000313" key="18">
    <source>
        <dbReference type="EMBL" id="VFP81361.1"/>
    </source>
</evidence>
<dbReference type="Pfam" id="PF07687">
    <property type="entry name" value="M20_dimer"/>
    <property type="match status" value="1"/>
</dbReference>
<name>A0A451D693_9GAMM</name>
<feature type="binding site" evidence="16">
    <location>
        <position position="99"/>
    </location>
    <ligand>
        <name>Zn(2+)</name>
        <dbReference type="ChEBI" id="CHEBI:29105"/>
        <label>1</label>
    </ligand>
</feature>
<feature type="active site" description="Proton acceptor" evidence="16">
    <location>
        <position position="133"/>
    </location>
</feature>